<dbReference type="RefSeq" id="WP_013674071.1">
    <property type="nucleotide sequence ID" value="NC_015312.1"/>
</dbReference>
<name>F4CU62_PSEUX</name>
<dbReference type="AlphaFoldDB" id="F4CU62"/>
<keyword evidence="4" id="KW-1185">Reference proteome</keyword>
<feature type="signal peptide" evidence="2">
    <location>
        <begin position="1"/>
        <end position="41"/>
    </location>
</feature>
<feature type="compositionally biased region" description="Low complexity" evidence="1">
    <location>
        <begin position="560"/>
        <end position="573"/>
    </location>
</feature>
<reference evidence="3 4" key="1">
    <citation type="journal article" date="2011" name="J. Bacteriol.">
        <title>Genome sequence of the 1,4-dioxane-degrading Pseudonocardia dioxanivorans strain CB1190.</title>
        <authorList>
            <person name="Sales C.M."/>
            <person name="Mahendra S."/>
            <person name="Grostern A."/>
            <person name="Parales R.E."/>
            <person name="Goodwin L.A."/>
            <person name="Woyke T."/>
            <person name="Nolan M."/>
            <person name="Lapidus A."/>
            <person name="Chertkov O."/>
            <person name="Ovchinnikova G."/>
            <person name="Sczyrba A."/>
            <person name="Alvarez-Cohen L."/>
        </authorList>
    </citation>
    <scope>NUCLEOTIDE SEQUENCE [LARGE SCALE GENOMIC DNA]</scope>
    <source>
        <strain evidence="4">ATCC 55486 / DSM 44775 / JCM 13855 / CB1190</strain>
    </source>
</reference>
<organism evidence="3 4">
    <name type="scientific">Pseudonocardia dioxanivorans (strain ATCC 55486 / DSM 44775 / JCM 13855 / CB1190)</name>
    <dbReference type="NCBI Taxonomy" id="675635"/>
    <lineage>
        <taxon>Bacteria</taxon>
        <taxon>Bacillati</taxon>
        <taxon>Actinomycetota</taxon>
        <taxon>Actinomycetes</taxon>
        <taxon>Pseudonocardiales</taxon>
        <taxon>Pseudonocardiaceae</taxon>
        <taxon>Pseudonocardia</taxon>
    </lineage>
</organism>
<dbReference type="Proteomes" id="UP000007809">
    <property type="component" value="Chromosome"/>
</dbReference>
<feature type="region of interest" description="Disordered" evidence="1">
    <location>
        <begin position="372"/>
        <end position="573"/>
    </location>
</feature>
<keyword evidence="2" id="KW-0732">Signal</keyword>
<evidence type="ECO:0000256" key="2">
    <source>
        <dbReference type="SAM" id="SignalP"/>
    </source>
</evidence>
<feature type="compositionally biased region" description="Pro residues" evidence="1">
    <location>
        <begin position="450"/>
        <end position="466"/>
    </location>
</feature>
<dbReference type="KEGG" id="pdx:Psed_1907"/>
<evidence type="ECO:0000313" key="4">
    <source>
        <dbReference type="Proteomes" id="UP000007809"/>
    </source>
</evidence>
<feature type="compositionally biased region" description="Low complexity" evidence="1">
    <location>
        <begin position="400"/>
        <end position="449"/>
    </location>
</feature>
<gene>
    <name evidence="3" type="ordered locus">Psed_1907</name>
</gene>
<evidence type="ECO:0000313" key="3">
    <source>
        <dbReference type="EMBL" id="AEA24140.1"/>
    </source>
</evidence>
<proteinExistence type="predicted"/>
<evidence type="ECO:0000256" key="1">
    <source>
        <dbReference type="SAM" id="MobiDB-lite"/>
    </source>
</evidence>
<feature type="chain" id="PRO_5003311497" evidence="2">
    <location>
        <begin position="42"/>
        <end position="573"/>
    </location>
</feature>
<protein>
    <submittedName>
        <fullName evidence="3">Uncharacterized protein</fullName>
    </submittedName>
</protein>
<dbReference type="EMBL" id="CP002593">
    <property type="protein sequence ID" value="AEA24140.1"/>
    <property type="molecule type" value="Genomic_DNA"/>
</dbReference>
<feature type="compositionally biased region" description="Low complexity" evidence="1">
    <location>
        <begin position="476"/>
        <end position="554"/>
    </location>
</feature>
<dbReference type="eggNOG" id="ENOG502ZCGR">
    <property type="taxonomic scope" value="Bacteria"/>
</dbReference>
<dbReference type="STRING" id="675635.Psed_1907"/>
<dbReference type="HOGENOM" id="CLU_034367_0_0_11"/>
<sequence>MRTISPGHRRTAAPHRARTTLPLTALAAAALVTAGLMPAAATDVARASCSAPVVSAGTAAVPCAEDGGGVSAGAGTATAPGVAACPGGAQVTRPYFQKADWLWDPIPAEPKLDPQSAKMAGALAGGDHILNTGEFGVTLVDPEDIPADAPRSAVPLSEKDWGPDPLAGITVPVPPDLPIPPGSDGHVAIADASTNTVVNLWVTKKSGNGLKASWGAATPLDGDGRETNGSSTGAGIARYAAVVRAQEIADQDIPHALFFSTNIVKPKEVRYPATKTDGSNMDGSSAPIPEGARVQLDPSVDVDAIPGIGKGEAAIAKALQTYGAYVGDNGGARMAFIAEYAPGSTAYEDAGLSGDFVGLKDIPWDKLRVLSDWSGGTRPTPGNDPADASDEDTGGPEAVADPPATTQPPHAAPGGVATTGGTAAAAPAENDGPAAGACVPGSGAGVAPPTTAPPTTAPPTTVPPTALPGTTGGGTASAPADSAPAGSAPAGSAPAGSAPTGSAPTGSAPTGSAPVGSAPAGSPPAGSASAGSAPAGSTPVGSGLAVSDPAAAGPVGSGPAGSTAPAGSGAPVG</sequence>
<accession>F4CU62</accession>